<organism evidence="1">
    <name type="scientific">Spongospora subterranea</name>
    <dbReference type="NCBI Taxonomy" id="70186"/>
    <lineage>
        <taxon>Eukaryota</taxon>
        <taxon>Sar</taxon>
        <taxon>Rhizaria</taxon>
        <taxon>Endomyxa</taxon>
        <taxon>Phytomyxea</taxon>
        <taxon>Plasmodiophorida</taxon>
        <taxon>Plasmodiophoridae</taxon>
        <taxon>Spongospora</taxon>
    </lineage>
</organism>
<evidence type="ECO:0000313" key="1">
    <source>
        <dbReference type="EMBL" id="CRZ10135.1"/>
    </source>
</evidence>
<dbReference type="GO" id="GO:0003690">
    <property type="term" value="F:double-stranded DNA binding"/>
    <property type="evidence" value="ECO:0007669"/>
    <property type="project" value="TreeGrafter"/>
</dbReference>
<protein>
    <submittedName>
        <fullName evidence="1">Uncharacterized protein</fullName>
    </submittedName>
</protein>
<name>A0A0H5R7J8_9EUKA</name>
<proteinExistence type="predicted"/>
<dbReference type="GO" id="GO:0046404">
    <property type="term" value="F:ATP-dependent polydeoxyribonucleotide 5'-hydroxyl-kinase activity"/>
    <property type="evidence" value="ECO:0007669"/>
    <property type="project" value="TreeGrafter"/>
</dbReference>
<dbReference type="EMBL" id="HACM01009693">
    <property type="protein sequence ID" value="CRZ10135.1"/>
    <property type="molecule type" value="Transcribed_RNA"/>
</dbReference>
<accession>A0A0H5R7J8</accession>
<dbReference type="PANTHER" id="PTHR12083">
    <property type="entry name" value="BIFUNCTIONAL POLYNUCLEOTIDE PHOSPHATASE/KINASE"/>
    <property type="match status" value="1"/>
</dbReference>
<sequence length="526" mass="58672">METLAGERLEVARSLLGLEVGQLRSLVPFDLPDAFNPSLRLSGFWCQNTPKSGSIVIFHEGTSPILIPGPPIVRTCRRNLADFADPRLVNLPETASFGLIPIPDGPVQIVFFRYESCGSERISGLKWSRNMNGNGVELSDRSRLASMNLLGSWALQRPGQLSPLLAPLRDPNCQAIVFDLCGDTLPGLVAHGFDIGLVPFLVVSPSGDRYPFSPSALAHDQMLNAVSVIRGARFPRNLLSSRLATTRGSWIVVLDDDDYRFTENVVYECTPDILEKDMWRYFTAEIEAAIRHLVFRGVSVNASSLRLDFRLWYKLERAIQNFASTISSPIVVGRNKNDHRLMLIVCGFPGSGKSHFTQGLIESTDNRFVSINQDVLRSREQCLRVARAALTSGMSTIVDRTNMTRDHRSYFLKLAAELGVGLVICIVFDVPPEICGQRIMERIDHPTLPAVPESIAILHRFVKEFERPALEEGFNQILVIKSPRQVESLIAAIRLQEKSESGFIEWPNNGTDYKVQPIVDDIAINY</sequence>
<dbReference type="SUPFAM" id="SSF52540">
    <property type="entry name" value="P-loop containing nucleoside triphosphate hydrolases"/>
    <property type="match status" value="1"/>
</dbReference>
<dbReference type="Pfam" id="PF13671">
    <property type="entry name" value="AAA_33"/>
    <property type="match status" value="1"/>
</dbReference>
<dbReference type="InterPro" id="IPR027417">
    <property type="entry name" value="P-loop_NTPase"/>
</dbReference>
<dbReference type="GO" id="GO:0046403">
    <property type="term" value="F:polynucleotide 3'-phosphatase activity"/>
    <property type="evidence" value="ECO:0007669"/>
    <property type="project" value="TreeGrafter"/>
</dbReference>
<dbReference type="AlphaFoldDB" id="A0A0H5R7J8"/>
<dbReference type="PANTHER" id="PTHR12083:SF9">
    <property type="entry name" value="BIFUNCTIONAL POLYNUCLEOTIDE PHOSPHATASE_KINASE"/>
    <property type="match status" value="1"/>
</dbReference>
<dbReference type="Gene3D" id="3.40.50.300">
    <property type="entry name" value="P-loop containing nucleotide triphosphate hydrolases"/>
    <property type="match status" value="1"/>
</dbReference>
<dbReference type="GO" id="GO:0006281">
    <property type="term" value="P:DNA repair"/>
    <property type="evidence" value="ECO:0007669"/>
    <property type="project" value="TreeGrafter"/>
</dbReference>
<reference evidence="1" key="1">
    <citation type="submission" date="2015-04" db="EMBL/GenBank/DDBJ databases">
        <title>The genome sequence of the plant pathogenic Rhizarian Plasmodiophora brassicae reveals insights in its biotrophic life cycle and the origin of chitin synthesis.</title>
        <authorList>
            <person name="Schwelm A."/>
            <person name="Fogelqvist J."/>
            <person name="Knaust A."/>
            <person name="Julke S."/>
            <person name="Lilja T."/>
            <person name="Dhandapani V."/>
            <person name="Bonilla-Rosso G."/>
            <person name="Karlsson M."/>
            <person name="Shevchenko A."/>
            <person name="Choi S.R."/>
            <person name="Kim H.G."/>
            <person name="Park J.Y."/>
            <person name="Lim Y.P."/>
            <person name="Ludwig-Muller J."/>
            <person name="Dixelius C."/>
        </authorList>
    </citation>
    <scope>NUCLEOTIDE SEQUENCE</scope>
    <source>
        <tissue evidence="1">Potato root galls</tissue>
    </source>
</reference>